<dbReference type="PANTHER" id="PTHR43157:SF31">
    <property type="entry name" value="PHOSPHATIDYLINOSITOL-GLYCAN BIOSYNTHESIS CLASS F PROTEIN"/>
    <property type="match status" value="1"/>
</dbReference>
<reference evidence="2" key="1">
    <citation type="submission" date="2022-01" db="EMBL/GenBank/DDBJ databases">
        <authorList>
            <person name="King R."/>
        </authorList>
    </citation>
    <scope>NUCLEOTIDE SEQUENCE</scope>
</reference>
<protein>
    <submittedName>
        <fullName evidence="2">Uncharacterized protein</fullName>
    </submittedName>
</protein>
<gene>
    <name evidence="2" type="ORF">PSYICH_LOCUS8325</name>
</gene>
<name>A0A9P0GFS6_9CUCU</name>
<dbReference type="AlphaFoldDB" id="A0A9P0GFS6"/>
<dbReference type="GO" id="GO:0016491">
    <property type="term" value="F:oxidoreductase activity"/>
    <property type="evidence" value="ECO:0007669"/>
    <property type="project" value="UniProtKB-KW"/>
</dbReference>
<dbReference type="Gene3D" id="3.40.50.720">
    <property type="entry name" value="NAD(P)-binding Rossmann-like Domain"/>
    <property type="match status" value="1"/>
</dbReference>
<dbReference type="InterPro" id="IPR002347">
    <property type="entry name" value="SDR_fam"/>
</dbReference>
<dbReference type="InterPro" id="IPR036291">
    <property type="entry name" value="NAD(P)-bd_dom_sf"/>
</dbReference>
<dbReference type="OrthoDB" id="191139at2759"/>
<dbReference type="Proteomes" id="UP001153636">
    <property type="component" value="Chromosome 23"/>
</dbReference>
<keyword evidence="1" id="KW-0560">Oxidoreductase</keyword>
<dbReference type="PANTHER" id="PTHR43157">
    <property type="entry name" value="PHOSPHATIDYLINOSITOL-GLYCAN BIOSYNTHESIS CLASS F PROTEIN-RELATED"/>
    <property type="match status" value="1"/>
</dbReference>
<evidence type="ECO:0000256" key="1">
    <source>
        <dbReference type="ARBA" id="ARBA00023002"/>
    </source>
</evidence>
<dbReference type="EMBL" id="OV651835">
    <property type="protein sequence ID" value="CAH1107692.1"/>
    <property type="molecule type" value="Genomic_DNA"/>
</dbReference>
<dbReference type="SUPFAM" id="SSF51735">
    <property type="entry name" value="NAD(P)-binding Rossmann-fold domains"/>
    <property type="match status" value="1"/>
</dbReference>
<organism evidence="2 3">
    <name type="scientific">Psylliodes chrysocephalus</name>
    <dbReference type="NCBI Taxonomy" id="3402493"/>
    <lineage>
        <taxon>Eukaryota</taxon>
        <taxon>Metazoa</taxon>
        <taxon>Ecdysozoa</taxon>
        <taxon>Arthropoda</taxon>
        <taxon>Hexapoda</taxon>
        <taxon>Insecta</taxon>
        <taxon>Pterygota</taxon>
        <taxon>Neoptera</taxon>
        <taxon>Endopterygota</taxon>
        <taxon>Coleoptera</taxon>
        <taxon>Polyphaga</taxon>
        <taxon>Cucujiformia</taxon>
        <taxon>Chrysomeloidea</taxon>
        <taxon>Chrysomelidae</taxon>
        <taxon>Galerucinae</taxon>
        <taxon>Alticini</taxon>
        <taxon>Psylliodes</taxon>
    </lineage>
</organism>
<keyword evidence="3" id="KW-1185">Reference proteome</keyword>
<evidence type="ECO:0000313" key="2">
    <source>
        <dbReference type="EMBL" id="CAH1107692.1"/>
    </source>
</evidence>
<sequence>MTVDGLNLTMQVNYYSPFLLTHLLIDLMKNSSSARLIFCSSPIVSVFANLFCFGKTVNKIFGDYRISKFCVLVIADMFAEKLKCYRITSNSFHPGGVNTQIHKQFCRHRVLKYLHDILGPWVFKTPEDGAQTAIYLACANEVQNVSGRFFADLVSICKPKQLENQRLCETIWEKSEKVVKLKKDELI</sequence>
<dbReference type="Pfam" id="PF00106">
    <property type="entry name" value="adh_short"/>
    <property type="match status" value="1"/>
</dbReference>
<accession>A0A9P0GFS6</accession>
<evidence type="ECO:0000313" key="3">
    <source>
        <dbReference type="Proteomes" id="UP001153636"/>
    </source>
</evidence>
<proteinExistence type="predicted"/>